<feature type="domain" description="Tyrosine specific protein phosphatases" evidence="18">
    <location>
        <begin position="51"/>
        <end position="117"/>
    </location>
</feature>
<dbReference type="OrthoDB" id="5632at2759"/>
<evidence type="ECO:0000313" key="19">
    <source>
        <dbReference type="EMBL" id="VDO92164.1"/>
    </source>
</evidence>
<evidence type="ECO:0000256" key="11">
    <source>
        <dbReference type="ARBA" id="ARBA00023288"/>
    </source>
</evidence>
<dbReference type="SUPFAM" id="SSF52799">
    <property type="entry name" value="(Phosphotyrosine protein) phosphatases II"/>
    <property type="match status" value="1"/>
</dbReference>
<evidence type="ECO:0000313" key="20">
    <source>
        <dbReference type="Proteomes" id="UP000270296"/>
    </source>
</evidence>
<name>A0A183IB05_9BILA</name>
<keyword evidence="11" id="KW-0449">Lipoprotein</keyword>
<evidence type="ECO:0000256" key="1">
    <source>
        <dbReference type="ARBA" id="ARBA00004236"/>
    </source>
</evidence>
<evidence type="ECO:0000259" key="18">
    <source>
        <dbReference type="PROSITE" id="PS50056"/>
    </source>
</evidence>
<comment type="subunit">
    <text evidence="15">Interacts with tubulin.</text>
</comment>
<dbReference type="GO" id="GO:0005886">
    <property type="term" value="C:plasma membrane"/>
    <property type="evidence" value="ECO:0007669"/>
    <property type="project" value="UniProtKB-SubCell"/>
</dbReference>
<keyword evidence="7" id="KW-0378">Hydrolase</keyword>
<dbReference type="GO" id="GO:0005769">
    <property type="term" value="C:early endosome"/>
    <property type="evidence" value="ECO:0007669"/>
    <property type="project" value="UniProtKB-SubCell"/>
</dbReference>
<reference evidence="19 20" key="2">
    <citation type="submission" date="2018-11" db="EMBL/GenBank/DDBJ databases">
        <authorList>
            <consortium name="Pathogen Informatics"/>
        </authorList>
    </citation>
    <scope>NUCLEOTIDE SEQUENCE [LARGE SCALE GENOMIC DNA]</scope>
</reference>
<keyword evidence="6" id="KW-0967">Endosome</keyword>
<keyword evidence="12" id="KW-0636">Prenylation</keyword>
<evidence type="ECO:0000256" key="8">
    <source>
        <dbReference type="ARBA" id="ARBA00022912"/>
    </source>
</evidence>
<evidence type="ECO:0000256" key="10">
    <source>
        <dbReference type="ARBA" id="ARBA00023157"/>
    </source>
</evidence>
<gene>
    <name evidence="19" type="ORF">SBAD_LOCUS799</name>
</gene>
<sequence>MSFLNTFRNTQFADRYPIASLNVHLRKIFYSLIFQDWEFPDGSPPPPEIRDKWIQLVKNRVVSDPGSCIAVHCVAGLGRAPVLVALALMEAGMKYEDAVELIRQHRRGAINQKQLTYLQKYKASGELKKLKCGKRDKDFCLMM</sequence>
<dbReference type="GO" id="GO:0004725">
    <property type="term" value="F:protein tyrosine phosphatase activity"/>
    <property type="evidence" value="ECO:0007669"/>
    <property type="project" value="UniProtKB-EC"/>
</dbReference>
<evidence type="ECO:0000256" key="2">
    <source>
        <dbReference type="ARBA" id="ARBA00004412"/>
    </source>
</evidence>
<evidence type="ECO:0000256" key="15">
    <source>
        <dbReference type="ARBA" id="ARBA00064590"/>
    </source>
</evidence>
<dbReference type="WBParaSite" id="SBAD_0000082201-mRNA-1">
    <property type="protein sequence ID" value="SBAD_0000082201-mRNA-1"/>
    <property type="gene ID" value="SBAD_0000082201"/>
</dbReference>
<dbReference type="EC" id="3.1.3.48" evidence="3"/>
<keyword evidence="5" id="KW-0488">Methylation</keyword>
<protein>
    <recommendedName>
        <fullName evidence="16">Protein tyrosine phosphatase type IVA 3</fullName>
        <ecNumber evidence="3">3.1.3.48</ecNumber>
    </recommendedName>
    <alternativeName>
        <fullName evidence="17">Protein-tyrosine phosphatase 4a3</fullName>
    </alternativeName>
</protein>
<evidence type="ECO:0000256" key="13">
    <source>
        <dbReference type="ARBA" id="ARBA00051722"/>
    </source>
</evidence>
<evidence type="ECO:0000256" key="5">
    <source>
        <dbReference type="ARBA" id="ARBA00022481"/>
    </source>
</evidence>
<accession>A0A183IB05</accession>
<keyword evidence="4" id="KW-1003">Cell membrane</keyword>
<dbReference type="Gene3D" id="3.90.190.10">
    <property type="entry name" value="Protein tyrosine phosphatase superfamily"/>
    <property type="match status" value="1"/>
</dbReference>
<evidence type="ECO:0000256" key="12">
    <source>
        <dbReference type="ARBA" id="ARBA00023289"/>
    </source>
</evidence>
<organism evidence="21">
    <name type="scientific">Soboliphyme baturini</name>
    <dbReference type="NCBI Taxonomy" id="241478"/>
    <lineage>
        <taxon>Eukaryota</taxon>
        <taxon>Metazoa</taxon>
        <taxon>Ecdysozoa</taxon>
        <taxon>Nematoda</taxon>
        <taxon>Enoplea</taxon>
        <taxon>Dorylaimia</taxon>
        <taxon>Dioctophymatida</taxon>
        <taxon>Dioctophymatoidea</taxon>
        <taxon>Soboliphymatidae</taxon>
        <taxon>Soboliphyme</taxon>
    </lineage>
</organism>
<evidence type="ECO:0000256" key="7">
    <source>
        <dbReference type="ARBA" id="ARBA00022801"/>
    </source>
</evidence>
<evidence type="ECO:0000313" key="21">
    <source>
        <dbReference type="WBParaSite" id="SBAD_0000082201-mRNA-1"/>
    </source>
</evidence>
<dbReference type="InterPro" id="IPR000242">
    <property type="entry name" value="PTP_cat"/>
</dbReference>
<evidence type="ECO:0000256" key="14">
    <source>
        <dbReference type="ARBA" id="ARBA00057132"/>
    </source>
</evidence>
<comment type="subcellular location">
    <subcellularLocation>
        <location evidence="1">Cell membrane</location>
    </subcellularLocation>
    <subcellularLocation>
        <location evidence="2">Early endosome</location>
    </subcellularLocation>
</comment>
<keyword evidence="10" id="KW-1015">Disulfide bond</keyword>
<dbReference type="AlphaFoldDB" id="A0A183IB05"/>
<evidence type="ECO:0000256" key="4">
    <source>
        <dbReference type="ARBA" id="ARBA00022475"/>
    </source>
</evidence>
<dbReference type="SMART" id="SM00404">
    <property type="entry name" value="PTPc_motif"/>
    <property type="match status" value="1"/>
</dbReference>
<dbReference type="InterPro" id="IPR000387">
    <property type="entry name" value="Tyr_Pase_dom"/>
</dbReference>
<dbReference type="GO" id="GO:0009966">
    <property type="term" value="P:regulation of signal transduction"/>
    <property type="evidence" value="ECO:0007669"/>
    <property type="project" value="UniProtKB-ARBA"/>
</dbReference>
<dbReference type="Proteomes" id="UP000270296">
    <property type="component" value="Unassembled WGS sequence"/>
</dbReference>
<proteinExistence type="predicted"/>
<dbReference type="InterPro" id="IPR050561">
    <property type="entry name" value="PTP"/>
</dbReference>
<evidence type="ECO:0000256" key="16">
    <source>
        <dbReference type="ARBA" id="ARBA00069015"/>
    </source>
</evidence>
<dbReference type="EMBL" id="UZAM01006628">
    <property type="protein sequence ID" value="VDO92164.1"/>
    <property type="molecule type" value="Genomic_DNA"/>
</dbReference>
<dbReference type="Pfam" id="PF00102">
    <property type="entry name" value="Y_phosphatase"/>
    <property type="match status" value="1"/>
</dbReference>
<comment type="catalytic activity">
    <reaction evidence="13">
        <text>O-phospho-L-tyrosyl-[protein] + H2O = L-tyrosyl-[protein] + phosphate</text>
        <dbReference type="Rhea" id="RHEA:10684"/>
        <dbReference type="Rhea" id="RHEA-COMP:10136"/>
        <dbReference type="Rhea" id="RHEA-COMP:20101"/>
        <dbReference type="ChEBI" id="CHEBI:15377"/>
        <dbReference type="ChEBI" id="CHEBI:43474"/>
        <dbReference type="ChEBI" id="CHEBI:46858"/>
        <dbReference type="ChEBI" id="CHEBI:61978"/>
        <dbReference type="EC" id="3.1.3.48"/>
    </reaction>
</comment>
<dbReference type="InterPro" id="IPR029021">
    <property type="entry name" value="Prot-tyrosine_phosphatase-like"/>
</dbReference>
<keyword evidence="20" id="KW-1185">Reference proteome</keyword>
<evidence type="ECO:0000256" key="17">
    <source>
        <dbReference type="ARBA" id="ARBA00082375"/>
    </source>
</evidence>
<evidence type="ECO:0000256" key="3">
    <source>
        <dbReference type="ARBA" id="ARBA00013064"/>
    </source>
</evidence>
<evidence type="ECO:0000256" key="6">
    <source>
        <dbReference type="ARBA" id="ARBA00022753"/>
    </source>
</evidence>
<comment type="function">
    <text evidence="14">Protein tyrosine phosphatase which stimulates progression from G1 into S phase during mitosis. Enhances cell proliferation, cell motility and invasive activity, and promotes cancer metastasis. May be involved in the progression of cardiac hypertrophy by inhibiting intracellular calcium mobilization in response to angiotensin II.</text>
</comment>
<dbReference type="PANTHER" id="PTHR23339">
    <property type="entry name" value="TYROSINE SPECIFIC PROTEIN PHOSPHATASE AND DUAL SPECIFICITY PROTEIN PHOSPHATASE"/>
    <property type="match status" value="1"/>
</dbReference>
<reference evidence="21" key="1">
    <citation type="submission" date="2016-06" db="UniProtKB">
        <authorList>
            <consortium name="WormBaseParasite"/>
        </authorList>
    </citation>
    <scope>IDENTIFICATION</scope>
</reference>
<keyword evidence="9" id="KW-0472">Membrane</keyword>
<dbReference type="InterPro" id="IPR003595">
    <property type="entry name" value="Tyr_Pase_cat"/>
</dbReference>
<dbReference type="FunFam" id="3.90.190.10:FF:000105">
    <property type="entry name" value="Protein tyrosine phosphatase type IVA 3"/>
    <property type="match status" value="1"/>
</dbReference>
<evidence type="ECO:0000256" key="9">
    <source>
        <dbReference type="ARBA" id="ARBA00023136"/>
    </source>
</evidence>
<keyword evidence="8" id="KW-0904">Protein phosphatase</keyword>
<dbReference type="PROSITE" id="PS50056">
    <property type="entry name" value="TYR_PHOSPHATASE_2"/>
    <property type="match status" value="1"/>
</dbReference>
<dbReference type="GO" id="GO:0043542">
    <property type="term" value="P:endothelial cell migration"/>
    <property type="evidence" value="ECO:0007669"/>
    <property type="project" value="UniProtKB-ARBA"/>
</dbReference>